<name>A0AAE3W0Y7_9ACTN</name>
<protein>
    <submittedName>
        <fullName evidence="1">Uncharacterized protein</fullName>
    </submittedName>
</protein>
<dbReference type="Proteomes" id="UP001240236">
    <property type="component" value="Unassembled WGS sequence"/>
</dbReference>
<dbReference type="EMBL" id="JAUSUZ010000001">
    <property type="protein sequence ID" value="MDQ0366907.1"/>
    <property type="molecule type" value="Genomic_DNA"/>
</dbReference>
<dbReference type="AlphaFoldDB" id="A0AAE3W0Y7"/>
<evidence type="ECO:0000313" key="1">
    <source>
        <dbReference type="EMBL" id="MDQ0366907.1"/>
    </source>
</evidence>
<accession>A0AAE3W0Y7</accession>
<proteinExistence type="predicted"/>
<gene>
    <name evidence="1" type="ORF">J2S42_003576</name>
</gene>
<organism evidence="1 2">
    <name type="scientific">Catenuloplanes indicus</name>
    <dbReference type="NCBI Taxonomy" id="137267"/>
    <lineage>
        <taxon>Bacteria</taxon>
        <taxon>Bacillati</taxon>
        <taxon>Actinomycetota</taxon>
        <taxon>Actinomycetes</taxon>
        <taxon>Micromonosporales</taxon>
        <taxon>Micromonosporaceae</taxon>
        <taxon>Catenuloplanes</taxon>
    </lineage>
</organism>
<evidence type="ECO:0000313" key="2">
    <source>
        <dbReference type="Proteomes" id="UP001240236"/>
    </source>
</evidence>
<keyword evidence="2" id="KW-1185">Reference proteome</keyword>
<comment type="caution">
    <text evidence="1">The sequence shown here is derived from an EMBL/GenBank/DDBJ whole genome shotgun (WGS) entry which is preliminary data.</text>
</comment>
<sequence length="141" mass="15434">MLYALLCLLPPALALLAAILSTRGSRRRRREQAAAAWQQLLTIEAQSPSAHRCHVAHVYQRARRGAKVVIVWTATGARQDTWFWGFWPAPGSTLLIHGSNGYGPHNKNPNVFYVQPGGVIADAPPGAYQAWAEPRSRPGTA</sequence>
<reference evidence="1 2" key="1">
    <citation type="submission" date="2023-07" db="EMBL/GenBank/DDBJ databases">
        <title>Sequencing the genomes of 1000 actinobacteria strains.</title>
        <authorList>
            <person name="Klenk H.-P."/>
        </authorList>
    </citation>
    <scope>NUCLEOTIDE SEQUENCE [LARGE SCALE GENOMIC DNA]</scope>
    <source>
        <strain evidence="1 2">DSM 44709</strain>
    </source>
</reference>
<dbReference type="RefSeq" id="WP_307240575.1">
    <property type="nucleotide sequence ID" value="NZ_JAUSUZ010000001.1"/>
</dbReference>